<evidence type="ECO:0000313" key="3">
    <source>
        <dbReference type="Proteomes" id="UP000326340"/>
    </source>
</evidence>
<feature type="region of interest" description="Disordered" evidence="1">
    <location>
        <begin position="571"/>
        <end position="599"/>
    </location>
</feature>
<dbReference type="Proteomes" id="UP000326340">
    <property type="component" value="Unassembled WGS sequence"/>
</dbReference>
<dbReference type="AlphaFoldDB" id="A0A5Q4C6U9"/>
<reference evidence="2 3" key="1">
    <citation type="journal article" date="2019" name="Sci. Rep.">
        <title>Colletotrichum shisoi sp. nov., an anthracnose pathogen of Perilla frutescens in Japan: molecular phylogenetic, morphological and genomic evidence.</title>
        <authorList>
            <person name="Gan P."/>
            <person name="Tsushima A."/>
            <person name="Hiroyama R."/>
            <person name="Narusaka M."/>
            <person name="Takano Y."/>
            <person name="Narusaka Y."/>
            <person name="Kawaradani M."/>
            <person name="Damm U."/>
            <person name="Shirasu K."/>
        </authorList>
    </citation>
    <scope>NUCLEOTIDE SEQUENCE [LARGE SCALE GENOMIC DNA]</scope>
    <source>
        <strain evidence="2 3">PG-2018a</strain>
    </source>
</reference>
<feature type="compositionally biased region" description="Basic residues" evidence="1">
    <location>
        <begin position="589"/>
        <end position="599"/>
    </location>
</feature>
<comment type="caution">
    <text evidence="2">The sequence shown here is derived from an EMBL/GenBank/DDBJ whole genome shotgun (WGS) entry which is preliminary data.</text>
</comment>
<gene>
    <name evidence="2" type="ORF">CSHISOI_01231</name>
</gene>
<feature type="region of interest" description="Disordered" evidence="1">
    <location>
        <begin position="1"/>
        <end position="21"/>
    </location>
</feature>
<feature type="non-terminal residue" evidence="2">
    <location>
        <position position="599"/>
    </location>
</feature>
<dbReference type="EMBL" id="PUHP01000046">
    <property type="protein sequence ID" value="TQN74254.1"/>
    <property type="molecule type" value="Genomic_DNA"/>
</dbReference>
<evidence type="ECO:0000256" key="1">
    <source>
        <dbReference type="SAM" id="MobiDB-lite"/>
    </source>
</evidence>
<dbReference type="OrthoDB" id="5421421at2759"/>
<keyword evidence="3" id="KW-1185">Reference proteome</keyword>
<organism evidence="2 3">
    <name type="scientific">Colletotrichum shisoi</name>
    <dbReference type="NCBI Taxonomy" id="2078593"/>
    <lineage>
        <taxon>Eukaryota</taxon>
        <taxon>Fungi</taxon>
        <taxon>Dikarya</taxon>
        <taxon>Ascomycota</taxon>
        <taxon>Pezizomycotina</taxon>
        <taxon>Sordariomycetes</taxon>
        <taxon>Hypocreomycetidae</taxon>
        <taxon>Glomerellales</taxon>
        <taxon>Glomerellaceae</taxon>
        <taxon>Colletotrichum</taxon>
        <taxon>Colletotrichum destructivum species complex</taxon>
    </lineage>
</organism>
<feature type="compositionally biased region" description="Polar residues" evidence="1">
    <location>
        <begin position="571"/>
        <end position="582"/>
    </location>
</feature>
<sequence>MRLQDSQELLRSQQYPSPNPATGQSACFPFLNCQDLSIDIRITMANQNYVDQRPVHSDGLSDHMDSRRSSMAQPHVTAYPELESPPYSVTTFSQHQINEQHLLTPVSAIGSPCIRQTVNLPQYPSAMTPMQPQTSPAGPSRMPWHHAVSMDTAQSQVGSPMSINPTNSEGQFEMSYIPAENDDVPKPPADYYWGNYLVSEQSEPEQGSLSPQMPPEYYISHNGQHAMQPQPMMGQMSSELPIPQHAAHSAQAPYYSQHNPHACVEQPDIAHFKDTASRRRQLGYHLPSTQFARQEHPVQVPDPSRPSSSESVGRVARQPRMRGRTTPPLRESTETDNIVQVQLEENVPDLPDDFVIKEVCPPEHRYLFEKQRGMTLAGYNGLGMWDVITPEFNTLFDVESKTSRLQMLVSRGRYKFLEMSLRDQHLALKAYGFVCQQFHKMAVLKFREFGGGQTTPWGQSDLEEFAVDMGLVEERYVPMPKDPQVKTRRLKKVSSRLRSGAYANAVLQEVAENGGGLFKQNPELRDQVTDEIFEYRGDDAEEEEEDHEAMLDMISQTSPKASGLGIKIEVDNQSVGTTSGKAASTGKVARPRKAPAKLK</sequence>
<evidence type="ECO:0000313" key="2">
    <source>
        <dbReference type="EMBL" id="TQN74254.1"/>
    </source>
</evidence>
<accession>A0A5Q4C6U9</accession>
<name>A0A5Q4C6U9_9PEZI</name>
<protein>
    <submittedName>
        <fullName evidence="2">Uncharacterized protein</fullName>
    </submittedName>
</protein>
<feature type="region of interest" description="Disordered" evidence="1">
    <location>
        <begin position="290"/>
        <end position="335"/>
    </location>
</feature>
<proteinExistence type="predicted"/>